<reference evidence="2 3" key="1">
    <citation type="submission" date="2016-03" db="EMBL/GenBank/DDBJ databases">
        <title>Trachymyrmex septentrionalis WGS genome.</title>
        <authorList>
            <person name="Nygaard S."/>
            <person name="Hu H."/>
            <person name="Boomsma J."/>
            <person name="Zhang G."/>
        </authorList>
    </citation>
    <scope>NUCLEOTIDE SEQUENCE [LARGE SCALE GENOMIC DNA]</scope>
    <source>
        <strain evidence="2">Tsep2-gDNA-1</strain>
        <tissue evidence="2">Whole body</tissue>
    </source>
</reference>
<evidence type="ECO:0000313" key="2">
    <source>
        <dbReference type="EMBL" id="KYN32318.1"/>
    </source>
</evidence>
<evidence type="ECO:0000256" key="1">
    <source>
        <dbReference type="SAM" id="MobiDB-lite"/>
    </source>
</evidence>
<dbReference type="EMBL" id="KQ981953">
    <property type="protein sequence ID" value="KYN32318.1"/>
    <property type="molecule type" value="Genomic_DNA"/>
</dbReference>
<evidence type="ECO:0000313" key="3">
    <source>
        <dbReference type="Proteomes" id="UP000078541"/>
    </source>
</evidence>
<proteinExistence type="predicted"/>
<keyword evidence="3" id="KW-1185">Reference proteome</keyword>
<name>A0A195EVQ1_9HYME</name>
<gene>
    <name evidence="2" type="ORF">ALC56_13175</name>
</gene>
<dbReference type="AlphaFoldDB" id="A0A195EVQ1"/>
<dbReference type="Proteomes" id="UP000078541">
    <property type="component" value="Unassembled WGS sequence"/>
</dbReference>
<organism evidence="2 3">
    <name type="scientific">Trachymyrmex septentrionalis</name>
    <dbReference type="NCBI Taxonomy" id="34720"/>
    <lineage>
        <taxon>Eukaryota</taxon>
        <taxon>Metazoa</taxon>
        <taxon>Ecdysozoa</taxon>
        <taxon>Arthropoda</taxon>
        <taxon>Hexapoda</taxon>
        <taxon>Insecta</taxon>
        <taxon>Pterygota</taxon>
        <taxon>Neoptera</taxon>
        <taxon>Endopterygota</taxon>
        <taxon>Hymenoptera</taxon>
        <taxon>Apocrita</taxon>
        <taxon>Aculeata</taxon>
        <taxon>Formicoidea</taxon>
        <taxon>Formicidae</taxon>
        <taxon>Myrmicinae</taxon>
        <taxon>Trachymyrmex</taxon>
    </lineage>
</organism>
<sequence length="63" mass="6749">MAFGSHPAVDRTAGTRRRTTGSRPAVVTHGAPPHQHPPDAPPTDVNSLERKRSGRHNSTTSND</sequence>
<accession>A0A195EVQ1</accession>
<protein>
    <submittedName>
        <fullName evidence="2">Uncharacterized protein</fullName>
    </submittedName>
</protein>
<feature type="region of interest" description="Disordered" evidence="1">
    <location>
        <begin position="1"/>
        <end position="63"/>
    </location>
</feature>